<keyword evidence="2" id="KW-1185">Reference proteome</keyword>
<dbReference type="Proteomes" id="UP001057402">
    <property type="component" value="Chromosome 10"/>
</dbReference>
<evidence type="ECO:0000313" key="1">
    <source>
        <dbReference type="EMBL" id="KAI4319759.1"/>
    </source>
</evidence>
<proteinExistence type="predicted"/>
<comment type="caution">
    <text evidence="1">The sequence shown here is derived from an EMBL/GenBank/DDBJ whole genome shotgun (WGS) entry which is preliminary data.</text>
</comment>
<evidence type="ECO:0000313" key="2">
    <source>
        <dbReference type="Proteomes" id="UP001057402"/>
    </source>
</evidence>
<sequence>MPMLNFLLSSFLLLVHSSHHALGADGGSSAATMALWCVAKNNAEDAALQAAIDWACGQGGADCGPVQPGGRCHDPADIVRTASYAFNDYYLKHGLTDESCYFSNTAALTSLNPSFGNCKFPSSLTVTNGSLPDSSSPLAGTGSAYGDLNNGISLLVMQWQWQLQALALCAFLLLNGSIN</sequence>
<reference evidence="2" key="1">
    <citation type="journal article" date="2023" name="Front. Plant Sci.">
        <title>Chromosomal-level genome assembly of Melastoma candidum provides insights into trichome evolution.</title>
        <authorList>
            <person name="Zhong Y."/>
            <person name="Wu W."/>
            <person name="Sun C."/>
            <person name="Zou P."/>
            <person name="Liu Y."/>
            <person name="Dai S."/>
            <person name="Zhou R."/>
        </authorList>
    </citation>
    <scope>NUCLEOTIDE SEQUENCE [LARGE SCALE GENOMIC DNA]</scope>
</reference>
<gene>
    <name evidence="1" type="ORF">MLD38_033321</name>
</gene>
<dbReference type="EMBL" id="CM042889">
    <property type="protein sequence ID" value="KAI4319759.1"/>
    <property type="molecule type" value="Genomic_DNA"/>
</dbReference>
<name>A0ACB9M8M6_9MYRT</name>
<accession>A0ACB9M8M6</accession>
<protein>
    <submittedName>
        <fullName evidence="1">Uncharacterized protein</fullName>
    </submittedName>
</protein>
<organism evidence="1 2">
    <name type="scientific">Melastoma candidum</name>
    <dbReference type="NCBI Taxonomy" id="119954"/>
    <lineage>
        <taxon>Eukaryota</taxon>
        <taxon>Viridiplantae</taxon>
        <taxon>Streptophyta</taxon>
        <taxon>Embryophyta</taxon>
        <taxon>Tracheophyta</taxon>
        <taxon>Spermatophyta</taxon>
        <taxon>Magnoliopsida</taxon>
        <taxon>eudicotyledons</taxon>
        <taxon>Gunneridae</taxon>
        <taxon>Pentapetalae</taxon>
        <taxon>rosids</taxon>
        <taxon>malvids</taxon>
        <taxon>Myrtales</taxon>
        <taxon>Melastomataceae</taxon>
        <taxon>Melastomatoideae</taxon>
        <taxon>Melastomateae</taxon>
        <taxon>Melastoma</taxon>
    </lineage>
</organism>